<dbReference type="Proteomes" id="UP000094527">
    <property type="component" value="Unassembled WGS sequence"/>
</dbReference>
<gene>
    <name evidence="2" type="ORF">Ocin01_09514</name>
</gene>
<name>A0A1D2MVR8_ORCCI</name>
<keyword evidence="1" id="KW-0732">Signal</keyword>
<evidence type="ECO:0000313" key="2">
    <source>
        <dbReference type="EMBL" id="ODM97173.1"/>
    </source>
</evidence>
<keyword evidence="3" id="KW-1185">Reference proteome</keyword>
<comment type="caution">
    <text evidence="2">The sequence shown here is derived from an EMBL/GenBank/DDBJ whole genome shotgun (WGS) entry which is preliminary data.</text>
</comment>
<evidence type="ECO:0000256" key="1">
    <source>
        <dbReference type="SAM" id="SignalP"/>
    </source>
</evidence>
<evidence type="ECO:0000313" key="3">
    <source>
        <dbReference type="Proteomes" id="UP000094527"/>
    </source>
</evidence>
<organism evidence="2 3">
    <name type="scientific">Orchesella cincta</name>
    <name type="common">Springtail</name>
    <name type="synonym">Podura cincta</name>
    <dbReference type="NCBI Taxonomy" id="48709"/>
    <lineage>
        <taxon>Eukaryota</taxon>
        <taxon>Metazoa</taxon>
        <taxon>Ecdysozoa</taxon>
        <taxon>Arthropoda</taxon>
        <taxon>Hexapoda</taxon>
        <taxon>Collembola</taxon>
        <taxon>Entomobryomorpha</taxon>
        <taxon>Entomobryoidea</taxon>
        <taxon>Orchesellidae</taxon>
        <taxon>Orchesellinae</taxon>
        <taxon>Orchesella</taxon>
    </lineage>
</organism>
<protein>
    <submittedName>
        <fullName evidence="2">Uncharacterized protein</fullName>
    </submittedName>
</protein>
<sequence>MVGSFGSLCHLRWLALLLRLKVKRTTLDVRRRLLLMGSILLLERIVKSMRVGGYGGLEFNGRDLEHMESMELGSRRFSFERVGL</sequence>
<dbReference type="AlphaFoldDB" id="A0A1D2MVR8"/>
<feature type="signal peptide" evidence="1">
    <location>
        <begin position="1"/>
        <end position="24"/>
    </location>
</feature>
<dbReference type="EMBL" id="LJIJ01000467">
    <property type="protein sequence ID" value="ODM97173.1"/>
    <property type="molecule type" value="Genomic_DNA"/>
</dbReference>
<feature type="chain" id="PRO_5008904624" evidence="1">
    <location>
        <begin position="25"/>
        <end position="84"/>
    </location>
</feature>
<reference evidence="2 3" key="1">
    <citation type="journal article" date="2016" name="Genome Biol. Evol.">
        <title>Gene Family Evolution Reflects Adaptation to Soil Environmental Stressors in the Genome of the Collembolan Orchesella cincta.</title>
        <authorList>
            <person name="Faddeeva-Vakhrusheva A."/>
            <person name="Derks M.F."/>
            <person name="Anvar S.Y."/>
            <person name="Agamennone V."/>
            <person name="Suring W."/>
            <person name="Smit S."/>
            <person name="van Straalen N.M."/>
            <person name="Roelofs D."/>
        </authorList>
    </citation>
    <scope>NUCLEOTIDE SEQUENCE [LARGE SCALE GENOMIC DNA]</scope>
    <source>
        <tissue evidence="2">Mixed pool</tissue>
    </source>
</reference>
<accession>A0A1D2MVR8</accession>
<proteinExistence type="predicted"/>